<comment type="caution">
    <text evidence="1">The sequence shown here is derived from an EMBL/GenBank/DDBJ whole genome shotgun (WGS) entry which is preliminary data.</text>
</comment>
<evidence type="ECO:0000313" key="1">
    <source>
        <dbReference type="EMBL" id="ORB63995.1"/>
    </source>
</evidence>
<reference evidence="1 2" key="1">
    <citation type="submission" date="2017-02" db="EMBL/GenBank/DDBJ databases">
        <title>The new phylogeny of genus Mycobacterium.</title>
        <authorList>
            <person name="Tortoli E."/>
            <person name="Trovato A."/>
            <person name="Cirillo D.M."/>
        </authorList>
    </citation>
    <scope>NUCLEOTIDE SEQUENCE [LARGE SCALE GENOMIC DNA]</scope>
    <source>
        <strain evidence="1 2">DSM 44338</strain>
    </source>
</reference>
<dbReference type="EMBL" id="MVIM01000009">
    <property type="protein sequence ID" value="ORB63995.1"/>
    <property type="molecule type" value="Genomic_DNA"/>
</dbReference>
<accession>A0A1X0JN56</accession>
<dbReference type="STRING" id="75922.BST47_18440"/>
<gene>
    <name evidence="1" type="ORF">BST47_18440</name>
</gene>
<protein>
    <submittedName>
        <fullName evidence="1">Polyketide cyclase</fullName>
    </submittedName>
</protein>
<dbReference type="CDD" id="cd08862">
    <property type="entry name" value="SRPBCC_Smu440-like"/>
    <property type="match status" value="1"/>
</dbReference>
<dbReference type="OrthoDB" id="191189at2"/>
<dbReference type="Pfam" id="PF10604">
    <property type="entry name" value="Polyketide_cyc2"/>
    <property type="match status" value="1"/>
</dbReference>
<organism evidence="1 2">
    <name type="scientific">Mycolicibacterium tusciae</name>
    <dbReference type="NCBI Taxonomy" id="75922"/>
    <lineage>
        <taxon>Bacteria</taxon>
        <taxon>Bacillati</taxon>
        <taxon>Actinomycetota</taxon>
        <taxon>Actinomycetes</taxon>
        <taxon>Mycobacteriales</taxon>
        <taxon>Mycobacteriaceae</taxon>
        <taxon>Mycolicibacterium</taxon>
    </lineage>
</organism>
<dbReference type="AlphaFoldDB" id="A0A1X0JN56"/>
<dbReference type="SUPFAM" id="SSF55961">
    <property type="entry name" value="Bet v1-like"/>
    <property type="match status" value="1"/>
</dbReference>
<dbReference type="InterPro" id="IPR023393">
    <property type="entry name" value="START-like_dom_sf"/>
</dbReference>
<keyword evidence="2" id="KW-1185">Reference proteome</keyword>
<dbReference type="RefSeq" id="WP_083127061.1">
    <property type="nucleotide sequence ID" value="NZ_MVIM01000009.1"/>
</dbReference>
<dbReference type="Proteomes" id="UP000192411">
    <property type="component" value="Unassembled WGS sequence"/>
</dbReference>
<evidence type="ECO:0000313" key="2">
    <source>
        <dbReference type="Proteomes" id="UP000192411"/>
    </source>
</evidence>
<name>A0A1X0JN56_9MYCO</name>
<proteinExistence type="predicted"/>
<sequence length="148" mass="16436">MITDDGVEIDAPATVVWDVFSDVERWPEWTASVTSLVALDGPGVAVGKRFEIKQPRMPKLVWEVTDVEPGRSWTWVQRSPGGLTKASHDIEELADGRTRVRQQIDQGGPIGTLVGLLMRRLTRRYLELEAAGLKARSEQSYHLNGPAS</sequence>
<dbReference type="Gene3D" id="3.30.530.20">
    <property type="match status" value="1"/>
</dbReference>
<dbReference type="InterPro" id="IPR019587">
    <property type="entry name" value="Polyketide_cyclase/dehydratase"/>
</dbReference>